<sequence>MVYHRLPAPVFRSIALGGADETGALPAGQLSKRLLLLHAVRRRLETLDSDALPPDVLAANWSGLTRARHADSTEVDRLLLYPPIGTWGMRLLHRLQRSEPLDDSDLDDIGYLGGLATVALMSAQLPGETVIRVRSDGTSSFPRLGRFGSLGEPRWLTATVVPDRGLVRLREERTIIAVAGDDPRWSAVRQLQSNSAGQRLVVTLDDIDPYRSPEEVPSDERLADVAVARWQTCLDEAWNILVKHHPTRAAAISRDITSLTPLRSTAREPQLSASSGESFGGIALTTPRHGEGMAEALVHEHQHIKLWALLALVPLVDSADERLFYAPWRADPRPAGGLLQGAYAFFGLVDFWEVERHRRRGVLGRMAHFDFARWRGAVDEALRTLEDAGVLTDTGRVFVADMRSALAPLLAAPVPTPMTELAEEADLEARLGWRLRNLPVSRRDLDALVRAWRDGRSCPPDAVRSGAPRPGSRGSRPTGRQWLARERLIADDETFDDVRTPSPGPQPADYAFARGDHTLAARLYAESVSSPTAPFDSWTGLALAHARAHSAAAGALVTYPEVVRALWDALQPEAPPPESLAEWVAKGLDRRRLDH</sequence>
<dbReference type="EMBL" id="BAAAGX010000006">
    <property type="protein sequence ID" value="GAA0229719.1"/>
    <property type="molecule type" value="Genomic_DNA"/>
</dbReference>
<evidence type="ECO:0000256" key="1">
    <source>
        <dbReference type="SAM" id="MobiDB-lite"/>
    </source>
</evidence>
<dbReference type="RefSeq" id="WP_344647884.1">
    <property type="nucleotide sequence ID" value="NZ_BAAAGX010000006.1"/>
</dbReference>
<protein>
    <submittedName>
        <fullName evidence="2">HEXXH motif domain-containing protein</fullName>
    </submittedName>
</protein>
<gene>
    <name evidence="2" type="ORF">GCM10009539_13870</name>
</gene>
<feature type="compositionally biased region" description="Low complexity" evidence="1">
    <location>
        <begin position="464"/>
        <end position="480"/>
    </location>
</feature>
<accession>A0ABN0TTE6</accession>
<organism evidence="2 3">
    <name type="scientific">Cryptosporangium japonicum</name>
    <dbReference type="NCBI Taxonomy" id="80872"/>
    <lineage>
        <taxon>Bacteria</taxon>
        <taxon>Bacillati</taxon>
        <taxon>Actinomycetota</taxon>
        <taxon>Actinomycetes</taxon>
        <taxon>Cryptosporangiales</taxon>
        <taxon>Cryptosporangiaceae</taxon>
        <taxon>Cryptosporangium</taxon>
    </lineage>
</organism>
<evidence type="ECO:0000313" key="2">
    <source>
        <dbReference type="EMBL" id="GAA0229719.1"/>
    </source>
</evidence>
<dbReference type="NCBIfam" id="TIGR04267">
    <property type="entry name" value="mod_HExxH"/>
    <property type="match status" value="1"/>
</dbReference>
<name>A0ABN0TTE6_9ACTN</name>
<reference evidence="2 3" key="1">
    <citation type="journal article" date="2019" name="Int. J. Syst. Evol. Microbiol.">
        <title>The Global Catalogue of Microorganisms (GCM) 10K type strain sequencing project: providing services to taxonomists for standard genome sequencing and annotation.</title>
        <authorList>
            <consortium name="The Broad Institute Genomics Platform"/>
            <consortium name="The Broad Institute Genome Sequencing Center for Infectious Disease"/>
            <person name="Wu L."/>
            <person name="Ma J."/>
        </authorList>
    </citation>
    <scope>NUCLEOTIDE SEQUENCE [LARGE SCALE GENOMIC DNA]</scope>
    <source>
        <strain evidence="2 3">JCM 10425</strain>
    </source>
</reference>
<proteinExistence type="predicted"/>
<dbReference type="Proteomes" id="UP001500967">
    <property type="component" value="Unassembled WGS sequence"/>
</dbReference>
<evidence type="ECO:0000313" key="3">
    <source>
        <dbReference type="Proteomes" id="UP001500967"/>
    </source>
</evidence>
<feature type="region of interest" description="Disordered" evidence="1">
    <location>
        <begin position="459"/>
        <end position="480"/>
    </location>
</feature>
<comment type="caution">
    <text evidence="2">The sequence shown here is derived from an EMBL/GenBank/DDBJ whole genome shotgun (WGS) entry which is preliminary data.</text>
</comment>
<dbReference type="InterPro" id="IPR026337">
    <property type="entry name" value="AKG_HExxH"/>
</dbReference>
<keyword evidence="3" id="KW-1185">Reference proteome</keyword>